<protein>
    <submittedName>
        <fullName evidence="2">DUF1761 domain-containing protein</fullName>
    </submittedName>
</protein>
<proteinExistence type="predicted"/>
<gene>
    <name evidence="2" type="ORF">IFO71_14605</name>
</gene>
<name>A0AAW3ZN57_9GAMM</name>
<evidence type="ECO:0000313" key="3">
    <source>
        <dbReference type="Proteomes" id="UP000613768"/>
    </source>
</evidence>
<dbReference type="EMBL" id="JACYTR010000036">
    <property type="protein sequence ID" value="MBD8526969.1"/>
    <property type="molecule type" value="Genomic_DNA"/>
</dbReference>
<feature type="transmembrane region" description="Helical" evidence="1">
    <location>
        <begin position="6"/>
        <end position="29"/>
    </location>
</feature>
<dbReference type="Proteomes" id="UP000613768">
    <property type="component" value="Unassembled WGS sequence"/>
</dbReference>
<keyword evidence="1" id="KW-0812">Transmembrane</keyword>
<feature type="transmembrane region" description="Helical" evidence="1">
    <location>
        <begin position="114"/>
        <end position="134"/>
    </location>
</feature>
<keyword evidence="1" id="KW-1133">Transmembrane helix</keyword>
<reference evidence="2 3" key="1">
    <citation type="submission" date="2020-09" db="EMBL/GenBank/DDBJ databases">
        <title>Pseudoxanthomonas sp. CAU 1598 isolated from sand of Yaerae Beach.</title>
        <authorList>
            <person name="Kim W."/>
        </authorList>
    </citation>
    <scope>NUCLEOTIDE SEQUENCE [LARGE SCALE GENOMIC DNA]</scope>
    <source>
        <strain evidence="2 3">CAU 1598</strain>
    </source>
</reference>
<evidence type="ECO:0000256" key="1">
    <source>
        <dbReference type="SAM" id="Phobius"/>
    </source>
</evidence>
<keyword evidence="3" id="KW-1185">Reference proteome</keyword>
<dbReference type="AlphaFoldDB" id="A0AAW3ZN57"/>
<accession>A0AAW3ZN57</accession>
<organism evidence="2 3">
    <name type="scientific">Pseudomarimonas arenosa</name>
    <dbReference type="NCBI Taxonomy" id="2774145"/>
    <lineage>
        <taxon>Bacteria</taxon>
        <taxon>Pseudomonadati</taxon>
        <taxon>Pseudomonadota</taxon>
        <taxon>Gammaproteobacteria</taxon>
        <taxon>Lysobacterales</taxon>
        <taxon>Lysobacteraceae</taxon>
        <taxon>Pseudomarimonas</taxon>
    </lineage>
</organism>
<dbReference type="InterPro" id="IPR013879">
    <property type="entry name" value="DUF1761"/>
</dbReference>
<keyword evidence="1" id="KW-0472">Membrane</keyword>
<sequence length="138" mass="14758">MPEFNIWAVLTAAIASFALGGVWYSPLLFAKAWQREAGLSDEQVQGGNVGLIFGLAFVLCVIASFVFAMFLGPRPPLALGLGAGFAAGLCWVAASFGINYLFERKSLKLFLINGGYHTLQFTLIGLILALWPVAETAS</sequence>
<evidence type="ECO:0000313" key="2">
    <source>
        <dbReference type="EMBL" id="MBD8526969.1"/>
    </source>
</evidence>
<comment type="caution">
    <text evidence="2">The sequence shown here is derived from an EMBL/GenBank/DDBJ whole genome shotgun (WGS) entry which is preliminary data.</text>
</comment>
<dbReference type="RefSeq" id="WP_192030390.1">
    <property type="nucleotide sequence ID" value="NZ_JACYTR010000036.1"/>
</dbReference>
<feature type="transmembrane region" description="Helical" evidence="1">
    <location>
        <begin position="49"/>
        <end position="71"/>
    </location>
</feature>
<dbReference type="Pfam" id="PF08570">
    <property type="entry name" value="DUF1761"/>
    <property type="match status" value="1"/>
</dbReference>
<feature type="transmembrane region" description="Helical" evidence="1">
    <location>
        <begin position="77"/>
        <end position="102"/>
    </location>
</feature>